<evidence type="ECO:0000256" key="1">
    <source>
        <dbReference type="SAM" id="SignalP"/>
    </source>
</evidence>
<keyword evidence="1" id="KW-0732">Signal</keyword>
<protein>
    <submittedName>
        <fullName evidence="2">ScyD/ScyE family protein</fullName>
    </submittedName>
</protein>
<keyword evidence="3" id="KW-1185">Reference proteome</keyword>
<feature type="signal peptide" evidence="1">
    <location>
        <begin position="1"/>
        <end position="33"/>
    </location>
</feature>
<proteinExistence type="predicted"/>
<name>A0A5C8ZII4_9ACTN</name>
<comment type="caution">
    <text evidence="2">The sequence shown here is derived from an EMBL/GenBank/DDBJ whole genome shotgun (WGS) entry which is preliminary data.</text>
</comment>
<dbReference type="EMBL" id="VKAC01000004">
    <property type="protein sequence ID" value="TXR56736.1"/>
    <property type="molecule type" value="Genomic_DNA"/>
</dbReference>
<accession>A0A5C8ZII4</accession>
<dbReference type="RefSeq" id="WP_147925865.1">
    <property type="nucleotide sequence ID" value="NZ_VKAC01000004.1"/>
</dbReference>
<dbReference type="InterPro" id="IPR011042">
    <property type="entry name" value="6-blade_b-propeller_TolB-like"/>
</dbReference>
<dbReference type="Gene3D" id="2.120.10.30">
    <property type="entry name" value="TolB, C-terminal domain"/>
    <property type="match status" value="1"/>
</dbReference>
<dbReference type="AlphaFoldDB" id="A0A5C8ZII4"/>
<dbReference type="InterPro" id="IPR015943">
    <property type="entry name" value="WD40/YVTN_repeat-like_dom_sf"/>
</dbReference>
<reference evidence="2 3" key="1">
    <citation type="submission" date="2019-07" db="EMBL/GenBank/DDBJ databases">
        <title>Quadrisphaera sp. strain DD2A genome sequencing and assembly.</title>
        <authorList>
            <person name="Kim I."/>
        </authorList>
    </citation>
    <scope>NUCLEOTIDE SEQUENCE [LARGE SCALE GENOMIC DNA]</scope>
    <source>
        <strain evidence="2 3">DD2A</strain>
    </source>
</reference>
<dbReference type="OrthoDB" id="9812926at2"/>
<dbReference type="Proteomes" id="UP000321234">
    <property type="component" value="Unassembled WGS sequence"/>
</dbReference>
<gene>
    <name evidence="2" type="ORF">FMM08_08325</name>
</gene>
<organism evidence="2 3">
    <name type="scientific">Quadrisphaera setariae</name>
    <dbReference type="NCBI Taxonomy" id="2593304"/>
    <lineage>
        <taxon>Bacteria</taxon>
        <taxon>Bacillati</taxon>
        <taxon>Actinomycetota</taxon>
        <taxon>Actinomycetes</taxon>
        <taxon>Kineosporiales</taxon>
        <taxon>Kineosporiaceae</taxon>
        <taxon>Quadrisphaera</taxon>
    </lineage>
</organism>
<evidence type="ECO:0000313" key="3">
    <source>
        <dbReference type="Proteomes" id="UP000321234"/>
    </source>
</evidence>
<dbReference type="Gene3D" id="2.130.10.10">
    <property type="entry name" value="YVTN repeat-like/Quinoprotein amine dehydrogenase"/>
    <property type="match status" value="1"/>
</dbReference>
<sequence length="375" mass="37226">MLVTSARSRRARAVLSAAAVGSALVLLAPPAGAHGRHGGGHHDAGPPVEVVASGLSDPWSVRFDGRGRLVVAEQGTGEVTRVEGPGAGGQRVLATQPGLAAADTSGRTVLALTSGGAPDAPAVAGQATLYAGPPGQLRALVDLLGYEKSTNPDGQDQAAPDALSNPFSVLAGSGKHAPLAYVADGGANDVLAVAADGRVSTFFVPPTVTTGACAGVPNNGSLTGCDSVPTGLSYGPGGKVYVAALTAEVPGEGRVYVLDRTGHQVREITGFTGPTGVAVGDDGTVYVSELLEGAPPQDGPPPAGFDPSTIGRIVAVAPDGRRSAAQVTMPLGLQWRDGALYTTAWSVAGQFGTTPAGAPPVGVVAEVRKSAFTAL</sequence>
<feature type="chain" id="PRO_5022815961" evidence="1">
    <location>
        <begin position="34"/>
        <end position="375"/>
    </location>
</feature>
<dbReference type="SUPFAM" id="SSF101898">
    <property type="entry name" value="NHL repeat"/>
    <property type="match status" value="1"/>
</dbReference>
<dbReference type="InterPro" id="IPR048031">
    <property type="entry name" value="ScyD/ScyE-like"/>
</dbReference>
<dbReference type="NCBIfam" id="NF033206">
    <property type="entry name" value="ScyE_fam"/>
    <property type="match status" value="1"/>
</dbReference>
<evidence type="ECO:0000313" key="2">
    <source>
        <dbReference type="EMBL" id="TXR56736.1"/>
    </source>
</evidence>